<dbReference type="AlphaFoldDB" id="A0A918MV70"/>
<protein>
    <recommendedName>
        <fullName evidence="1">Copper-binding protein MbnP-like domain-containing protein</fullName>
    </recommendedName>
</protein>
<keyword evidence="3" id="KW-1185">Reference proteome</keyword>
<comment type="caution">
    <text evidence="2">The sequence shown here is derived from an EMBL/GenBank/DDBJ whole genome shotgun (WGS) entry which is preliminary data.</text>
</comment>
<dbReference type="InterPro" id="IPR046863">
    <property type="entry name" value="MbnP-like_dom"/>
</dbReference>
<feature type="domain" description="Copper-binding protein MbnP-like" evidence="1">
    <location>
        <begin position="56"/>
        <end position="243"/>
    </location>
</feature>
<sequence>MEFIMAISKIRLAALVAIVLLGASGCGPLTDSRKAGEIPVHLSGVNDSVCPMTMSVSNRDWQINYLGVYVSNPEVRIDGRWQALNFQKNDWQTKKVALLKFHGMCEETPEGNTRLLLDASEKLMKLATNLRFTIGLPFEQNHANPLSQPSPLNDSSMFWSWQAGHKFIRLDLTNPDTQHNFSYHLGSIGCESDAPVRPPEKACAFTNRVEMILPMTQLDTELDLSLSVSTMVAQVALPQTEGCKFDPPSEGVCKQLLHNLLHRPWLDWE</sequence>
<accession>A0A918MV70</accession>
<name>A0A918MV70_9ALTE</name>
<evidence type="ECO:0000313" key="2">
    <source>
        <dbReference type="EMBL" id="GGW72599.1"/>
    </source>
</evidence>
<organism evidence="2 3">
    <name type="scientific">Alteromonas halophila</name>
    <dbReference type="NCBI Taxonomy" id="516698"/>
    <lineage>
        <taxon>Bacteria</taxon>
        <taxon>Pseudomonadati</taxon>
        <taxon>Pseudomonadota</taxon>
        <taxon>Gammaproteobacteria</taxon>
        <taxon>Alteromonadales</taxon>
        <taxon>Alteromonadaceae</taxon>
        <taxon>Alteromonas/Salinimonas group</taxon>
        <taxon>Alteromonas</taxon>
    </lineage>
</organism>
<evidence type="ECO:0000259" key="1">
    <source>
        <dbReference type="Pfam" id="PF20243"/>
    </source>
</evidence>
<dbReference type="NCBIfam" id="TIGR04052">
    <property type="entry name" value="MbnP_like_WxW"/>
    <property type="match status" value="1"/>
</dbReference>
<dbReference type="Proteomes" id="UP000631300">
    <property type="component" value="Unassembled WGS sequence"/>
</dbReference>
<reference evidence="2" key="2">
    <citation type="submission" date="2020-09" db="EMBL/GenBank/DDBJ databases">
        <authorList>
            <person name="Sun Q."/>
            <person name="Kim S."/>
        </authorList>
    </citation>
    <scope>NUCLEOTIDE SEQUENCE</scope>
    <source>
        <strain evidence="2">KCTC 22164</strain>
    </source>
</reference>
<gene>
    <name evidence="2" type="ORF">GCM10007391_00050</name>
</gene>
<dbReference type="EMBL" id="BMXP01000001">
    <property type="protein sequence ID" value="GGW72599.1"/>
    <property type="molecule type" value="Genomic_DNA"/>
</dbReference>
<evidence type="ECO:0000313" key="3">
    <source>
        <dbReference type="Proteomes" id="UP000631300"/>
    </source>
</evidence>
<dbReference type="Pfam" id="PF20243">
    <property type="entry name" value="MbnP"/>
    <property type="match status" value="1"/>
</dbReference>
<proteinExistence type="predicted"/>
<reference evidence="2" key="1">
    <citation type="journal article" date="2014" name="Int. J. Syst. Evol. Microbiol.">
        <title>Complete genome sequence of Corynebacterium casei LMG S-19264T (=DSM 44701T), isolated from a smear-ripened cheese.</title>
        <authorList>
            <consortium name="US DOE Joint Genome Institute (JGI-PGF)"/>
            <person name="Walter F."/>
            <person name="Albersmeier A."/>
            <person name="Kalinowski J."/>
            <person name="Ruckert C."/>
        </authorList>
    </citation>
    <scope>NUCLEOTIDE SEQUENCE</scope>
    <source>
        <strain evidence="2">KCTC 22164</strain>
    </source>
</reference>
<dbReference type="InterPro" id="IPR023977">
    <property type="entry name" value="MbnP-like"/>
</dbReference>